<dbReference type="SUPFAM" id="SSF55729">
    <property type="entry name" value="Acyl-CoA N-acyltransferases (Nat)"/>
    <property type="match status" value="1"/>
</dbReference>
<dbReference type="Proteomes" id="UP000032221">
    <property type="component" value="Unassembled WGS sequence"/>
</dbReference>
<protein>
    <submittedName>
        <fullName evidence="2">Alanine acetyltransferase</fullName>
    </submittedName>
</protein>
<evidence type="ECO:0000313" key="2">
    <source>
        <dbReference type="EMBL" id="KIU16347.1"/>
    </source>
</evidence>
<dbReference type="NCBIfam" id="TIGR01575">
    <property type="entry name" value="rimI"/>
    <property type="match status" value="1"/>
</dbReference>
<feature type="domain" description="N-acetyltransferase" evidence="1">
    <location>
        <begin position="3"/>
        <end position="150"/>
    </location>
</feature>
<reference evidence="2 3" key="1">
    <citation type="submission" date="2015-01" db="EMBL/GenBank/DDBJ databases">
        <title>Genome sequence of Mycobacterium llatzerense and Mycobacterium immunogenum recovered from brain abscess.</title>
        <authorList>
            <person name="Greninger A.L."/>
            <person name="Langelier C."/>
            <person name="Cunningham G."/>
            <person name="Chiu C.Y."/>
            <person name="Miller S."/>
        </authorList>
    </citation>
    <scope>NUCLEOTIDE SEQUENCE [LARGE SCALE GENOMIC DNA]</scope>
    <source>
        <strain evidence="2 3">CLUC14</strain>
    </source>
</reference>
<keyword evidence="3" id="KW-1185">Reference proteome</keyword>
<proteinExistence type="predicted"/>
<dbReference type="Pfam" id="PF00583">
    <property type="entry name" value="Acetyltransf_1"/>
    <property type="match status" value="1"/>
</dbReference>
<name>A0A0D1LDC4_9MYCO</name>
<dbReference type="PANTHER" id="PTHR43617">
    <property type="entry name" value="L-AMINO ACID N-ACETYLTRANSFERASE"/>
    <property type="match status" value="1"/>
</dbReference>
<dbReference type="PANTHER" id="PTHR43617:SF20">
    <property type="entry name" value="N-ALPHA-ACETYLTRANSFERASE RIMI"/>
    <property type="match status" value="1"/>
</dbReference>
<evidence type="ECO:0000259" key="1">
    <source>
        <dbReference type="PROSITE" id="PS51186"/>
    </source>
</evidence>
<sequence>MSTEYGLLTVGDADRCGELEAILFPGDDPWPAVAFIRELDSDHNHYVAARDGKLLVGYAGISRLGRKPPFEYEVHTIGVDPAYQGRGIGRELLDRLLTIADGGTVFLEVRTDNEPAIGLYESVGFVKMGVRKRYYRISGADAYTMRRDADVSSVSADADVRSNSES</sequence>
<dbReference type="Gene3D" id="3.40.630.30">
    <property type="match status" value="1"/>
</dbReference>
<organism evidence="2 3">
    <name type="scientific">Mycolicibacterium llatzerense</name>
    <dbReference type="NCBI Taxonomy" id="280871"/>
    <lineage>
        <taxon>Bacteria</taxon>
        <taxon>Bacillati</taxon>
        <taxon>Actinomycetota</taxon>
        <taxon>Actinomycetes</taxon>
        <taxon>Mycobacteriales</taxon>
        <taxon>Mycobacteriaceae</taxon>
        <taxon>Mycolicibacterium</taxon>
    </lineage>
</organism>
<dbReference type="PROSITE" id="PS51186">
    <property type="entry name" value="GNAT"/>
    <property type="match status" value="1"/>
</dbReference>
<keyword evidence="2" id="KW-0808">Transferase</keyword>
<dbReference type="InterPro" id="IPR006464">
    <property type="entry name" value="AcTrfase_RimI/Ard1"/>
</dbReference>
<dbReference type="STRING" id="280871.TL10_14470"/>
<dbReference type="PATRIC" id="fig|280871.6.peg.3007"/>
<gene>
    <name evidence="2" type="ORF">TL10_14470</name>
</gene>
<dbReference type="OrthoDB" id="529907at2"/>
<dbReference type="GO" id="GO:0008999">
    <property type="term" value="F:protein-N-terminal-alanine acetyltransferase activity"/>
    <property type="evidence" value="ECO:0007669"/>
    <property type="project" value="TreeGrafter"/>
</dbReference>
<dbReference type="InterPro" id="IPR050276">
    <property type="entry name" value="MshD_Acetyltransferase"/>
</dbReference>
<dbReference type="RefSeq" id="WP_043396887.1">
    <property type="nucleotide sequence ID" value="NZ_JXST01000018.1"/>
</dbReference>
<dbReference type="CDD" id="cd04301">
    <property type="entry name" value="NAT_SF"/>
    <property type="match status" value="1"/>
</dbReference>
<accession>A0A0D1LDC4</accession>
<dbReference type="InterPro" id="IPR000182">
    <property type="entry name" value="GNAT_dom"/>
</dbReference>
<dbReference type="InterPro" id="IPR016181">
    <property type="entry name" value="Acyl_CoA_acyltransferase"/>
</dbReference>
<comment type="caution">
    <text evidence="2">The sequence shown here is derived from an EMBL/GenBank/DDBJ whole genome shotgun (WGS) entry which is preliminary data.</text>
</comment>
<dbReference type="AlphaFoldDB" id="A0A0D1LDC4"/>
<dbReference type="EMBL" id="JXST01000018">
    <property type="protein sequence ID" value="KIU16347.1"/>
    <property type="molecule type" value="Genomic_DNA"/>
</dbReference>
<evidence type="ECO:0000313" key="3">
    <source>
        <dbReference type="Proteomes" id="UP000032221"/>
    </source>
</evidence>